<reference evidence="1" key="2">
    <citation type="submission" date="2023-06" db="EMBL/GenBank/DDBJ databases">
        <authorList>
            <consortium name="Lawrence Berkeley National Laboratory"/>
            <person name="Mondo S.J."/>
            <person name="Hensen N."/>
            <person name="Bonometti L."/>
            <person name="Westerberg I."/>
            <person name="Brannstrom I.O."/>
            <person name="Guillou S."/>
            <person name="Cros-Aarteil S."/>
            <person name="Calhoun S."/>
            <person name="Haridas S."/>
            <person name="Kuo A."/>
            <person name="Pangilinan J."/>
            <person name="Riley R."/>
            <person name="Labutti K."/>
            <person name="Andreopoulos B."/>
            <person name="Lipzen A."/>
            <person name="Chen C."/>
            <person name="Yanf M."/>
            <person name="Daum C."/>
            <person name="Ng V."/>
            <person name="Clum A."/>
            <person name="Steindorff A."/>
            <person name="Ohm R."/>
            <person name="Martin F."/>
            <person name="Silar P."/>
            <person name="Natvig D."/>
            <person name="Lalanne C."/>
            <person name="Gautier V."/>
            <person name="Ament-Velasquez S.L."/>
            <person name="Kruys A."/>
            <person name="Hutchinson M.I."/>
            <person name="Powell A.J."/>
            <person name="Barry K."/>
            <person name="Miller A.N."/>
            <person name="Grigoriev I.V."/>
            <person name="Debuchy R."/>
            <person name="Gladieux P."/>
            <person name="Thoren M.H."/>
            <person name="Johannesson H."/>
        </authorList>
    </citation>
    <scope>NUCLEOTIDE SEQUENCE</scope>
    <source>
        <strain evidence="1">CBS 626.80</strain>
    </source>
</reference>
<gene>
    <name evidence="1" type="ORF">QBC32DRAFT_348663</name>
</gene>
<keyword evidence="2" id="KW-1185">Reference proteome</keyword>
<dbReference type="EMBL" id="MU859207">
    <property type="protein sequence ID" value="KAK3949603.1"/>
    <property type="molecule type" value="Genomic_DNA"/>
</dbReference>
<reference evidence="1" key="1">
    <citation type="journal article" date="2023" name="Mol. Phylogenet. Evol.">
        <title>Genome-scale phylogeny and comparative genomics of the fungal order Sordariales.</title>
        <authorList>
            <person name="Hensen N."/>
            <person name="Bonometti L."/>
            <person name="Westerberg I."/>
            <person name="Brannstrom I.O."/>
            <person name="Guillou S."/>
            <person name="Cros-Aarteil S."/>
            <person name="Calhoun S."/>
            <person name="Haridas S."/>
            <person name="Kuo A."/>
            <person name="Mondo S."/>
            <person name="Pangilinan J."/>
            <person name="Riley R."/>
            <person name="LaButti K."/>
            <person name="Andreopoulos B."/>
            <person name="Lipzen A."/>
            <person name="Chen C."/>
            <person name="Yan M."/>
            <person name="Daum C."/>
            <person name="Ng V."/>
            <person name="Clum A."/>
            <person name="Steindorff A."/>
            <person name="Ohm R.A."/>
            <person name="Martin F."/>
            <person name="Silar P."/>
            <person name="Natvig D.O."/>
            <person name="Lalanne C."/>
            <person name="Gautier V."/>
            <person name="Ament-Velasquez S.L."/>
            <person name="Kruys A."/>
            <person name="Hutchinson M.I."/>
            <person name="Powell A.J."/>
            <person name="Barry K."/>
            <person name="Miller A.N."/>
            <person name="Grigoriev I.V."/>
            <person name="Debuchy R."/>
            <person name="Gladieux P."/>
            <person name="Hiltunen Thoren M."/>
            <person name="Johannesson H."/>
        </authorList>
    </citation>
    <scope>NUCLEOTIDE SEQUENCE</scope>
    <source>
        <strain evidence="1">CBS 626.80</strain>
    </source>
</reference>
<protein>
    <submittedName>
        <fullName evidence="1">Uncharacterized protein</fullName>
    </submittedName>
</protein>
<evidence type="ECO:0000313" key="2">
    <source>
        <dbReference type="Proteomes" id="UP001303222"/>
    </source>
</evidence>
<name>A0AAN6NRC0_9PEZI</name>
<comment type="caution">
    <text evidence="1">The sequence shown here is derived from an EMBL/GenBank/DDBJ whole genome shotgun (WGS) entry which is preliminary data.</text>
</comment>
<evidence type="ECO:0000313" key="1">
    <source>
        <dbReference type="EMBL" id="KAK3949603.1"/>
    </source>
</evidence>
<dbReference type="AlphaFoldDB" id="A0AAN6NRC0"/>
<proteinExistence type="predicted"/>
<accession>A0AAN6NRC0</accession>
<dbReference type="Proteomes" id="UP001303222">
    <property type="component" value="Unassembled WGS sequence"/>
</dbReference>
<organism evidence="1 2">
    <name type="scientific">Pseudoneurospora amorphoporcata</name>
    <dbReference type="NCBI Taxonomy" id="241081"/>
    <lineage>
        <taxon>Eukaryota</taxon>
        <taxon>Fungi</taxon>
        <taxon>Dikarya</taxon>
        <taxon>Ascomycota</taxon>
        <taxon>Pezizomycotina</taxon>
        <taxon>Sordariomycetes</taxon>
        <taxon>Sordariomycetidae</taxon>
        <taxon>Sordariales</taxon>
        <taxon>Sordariaceae</taxon>
        <taxon>Pseudoneurospora</taxon>
    </lineage>
</organism>
<sequence>MLRSMNGIAPLMDDNGDGADAGTLNCPAPPSTLRHLQEIINKHHLSRQSTYSPQSPSISTLYRQKHRYLSATFNTDRTEKIFWQEAKDWQTGTCHDLSAIHVVWGPADPVATMSGLIFEYGGGKIRSEVGSTSLPSATRKSLNLAEGETITQLYISRPVGTVRQDGFLFLGARRRVVDFRAFHSMELRTSLGQKAVFHREMPKPDVRAEQPEGNGLEISHPLYLFTREGMHDPSRAVHPSESMILAEREKHGTENVFYDMQNRLVGLGCDCRRAQLVVSYRYSPQTLGELYDDRLDPNTRPNGGRVRWYMRNKRCIQVC</sequence>